<evidence type="ECO:0000256" key="6">
    <source>
        <dbReference type="SAM" id="SignalP"/>
    </source>
</evidence>
<dbReference type="GO" id="GO:0043315">
    <property type="term" value="P:positive regulation of neutrophil degranulation"/>
    <property type="evidence" value="ECO:0007669"/>
    <property type="project" value="TreeGrafter"/>
</dbReference>
<dbReference type="InterPro" id="IPR016054">
    <property type="entry name" value="LY6_UPA_recep-like"/>
</dbReference>
<dbReference type="CDD" id="cd23633">
    <property type="entry name" value="TFP_LU_ECD_LYPD4_rpt2_like"/>
    <property type="match status" value="1"/>
</dbReference>
<evidence type="ECO:0000313" key="9">
    <source>
        <dbReference type="RefSeq" id="XP_027286928.1"/>
    </source>
</evidence>
<feature type="signal peptide" evidence="6">
    <location>
        <begin position="1"/>
        <end position="23"/>
    </location>
</feature>
<dbReference type="RefSeq" id="XP_027286928.1">
    <property type="nucleotide sequence ID" value="XM_027431127.1"/>
</dbReference>
<dbReference type="GO" id="GO:0045217">
    <property type="term" value="P:cell-cell junction maintenance"/>
    <property type="evidence" value="ECO:0007669"/>
    <property type="project" value="TreeGrafter"/>
</dbReference>
<comment type="subcellular location">
    <subcellularLocation>
        <location evidence="1">Cell membrane</location>
    </subcellularLocation>
</comment>
<sequence length="273" mass="29103">MAACCTHCLLLHFLVGFTPYSDAVICQEGILLQFGNGFTKKPVKWKSFDTEKTGPEEMCQETLLIVDVGPMSLILGSKGPSNPGDSMNEITTEYASGPGIVAASYFKLCDTDLCNHADSSQVLLKHLLPSNSTRPGTTQCPVCLHFQGSCTRNSNYVHCPKGTACYTGDITITGGGFSNTFSIDGCLHSSGKTLLKGKDTIGIFSVVEKLDMSLTANSFSHLFGPGTSLTWLLGLGLFLALCLSGFDLSAQPIPLWFLSPVGSHTQLSSDVIT</sequence>
<keyword evidence="3 6" id="KW-0732">Signal</keyword>
<dbReference type="Proteomes" id="UP001108280">
    <property type="component" value="Chromosome 9"/>
</dbReference>
<dbReference type="AlphaFoldDB" id="A0A9J7K1L5"/>
<keyword evidence="8" id="KW-1185">Reference proteome</keyword>
<dbReference type="OrthoDB" id="9538399at2759"/>
<evidence type="ECO:0000256" key="5">
    <source>
        <dbReference type="ARBA" id="ARBA00023180"/>
    </source>
</evidence>
<reference evidence="8" key="2">
    <citation type="journal article" date="2020" name="Biotechnol. Bioeng.">
        <title>Chromosome-scale scaffolds for the Chinese hamster reference genome assembly to facilitate the study of the CHO epigenome.</title>
        <authorList>
            <person name="Hilliard W."/>
            <person name="MacDonald M."/>
            <person name="Lee K.H."/>
        </authorList>
    </citation>
    <scope>NUCLEOTIDE SEQUENCE [LARGE SCALE GENOMIC DNA]</scope>
    <source>
        <strain evidence="8">17A/GY</strain>
    </source>
</reference>
<evidence type="ECO:0000256" key="1">
    <source>
        <dbReference type="ARBA" id="ARBA00004236"/>
    </source>
</evidence>
<reference evidence="8" key="1">
    <citation type="journal article" date="2018" name="Biotechnol. Bioeng.">
        <title>A reference genome of the Chinese hamster based on a hybrid assembly strategy.</title>
        <authorList>
            <person name="Rupp O."/>
            <person name="MacDonald M.L."/>
            <person name="Li S."/>
            <person name="Dhiman H."/>
            <person name="Polson S."/>
            <person name="Griep S."/>
            <person name="Heffner K."/>
            <person name="Hernandez I."/>
            <person name="Brinkrolf K."/>
            <person name="Jadhav V."/>
            <person name="Samoudi M."/>
            <person name="Hao H."/>
            <person name="Kingham B."/>
            <person name="Goesmann A."/>
            <person name="Betenbaugh M.J."/>
            <person name="Lewis N.E."/>
            <person name="Borth N."/>
            <person name="Lee K.H."/>
        </authorList>
    </citation>
    <scope>NUCLEOTIDE SEQUENCE [LARGE SCALE GENOMIC DNA]</scope>
    <source>
        <strain evidence="8">17A/GY</strain>
    </source>
</reference>
<dbReference type="KEGG" id="cge:113837343"/>
<evidence type="ECO:0000259" key="7">
    <source>
        <dbReference type="Pfam" id="PF00021"/>
    </source>
</evidence>
<dbReference type="GeneID" id="113837343"/>
<evidence type="ECO:0000256" key="3">
    <source>
        <dbReference type="ARBA" id="ARBA00022729"/>
    </source>
</evidence>
<dbReference type="CTD" id="57126"/>
<dbReference type="GO" id="GO:0007159">
    <property type="term" value="P:leukocyte cell-cell adhesion"/>
    <property type="evidence" value="ECO:0007669"/>
    <property type="project" value="TreeGrafter"/>
</dbReference>
<dbReference type="Pfam" id="PF00021">
    <property type="entry name" value="UPAR_LY6"/>
    <property type="match status" value="1"/>
</dbReference>
<dbReference type="GO" id="GO:0044853">
    <property type="term" value="C:plasma membrane raft"/>
    <property type="evidence" value="ECO:0007669"/>
    <property type="project" value="TreeGrafter"/>
</dbReference>
<proteinExistence type="predicted"/>
<keyword evidence="4" id="KW-0472">Membrane</keyword>
<keyword evidence="5" id="KW-0325">Glycoprotein</keyword>
<keyword evidence="2" id="KW-1003">Cell membrane</keyword>
<evidence type="ECO:0000256" key="4">
    <source>
        <dbReference type="ARBA" id="ARBA00023136"/>
    </source>
</evidence>
<accession>A0A9J7K1L5</accession>
<dbReference type="InterPro" id="IPR051899">
    <property type="entry name" value="Fert-Immune_med_protein"/>
</dbReference>
<name>A0A9J7K1L5_CRIGR</name>
<reference evidence="9" key="3">
    <citation type="submission" date="2025-08" db="UniProtKB">
        <authorList>
            <consortium name="RefSeq"/>
        </authorList>
    </citation>
    <scope>IDENTIFICATION</scope>
    <source>
        <strain evidence="9">17A/GY</strain>
        <tissue evidence="9">Liver</tissue>
    </source>
</reference>
<dbReference type="GO" id="GO:0098742">
    <property type="term" value="P:cell-cell adhesion via plasma-membrane adhesion molecules"/>
    <property type="evidence" value="ECO:0007669"/>
    <property type="project" value="TreeGrafter"/>
</dbReference>
<dbReference type="PANTHER" id="PTHR16529:SF9">
    <property type="entry name" value="LY6_PLAUR DOMAIN CONTAINING 10-RELATED"/>
    <property type="match status" value="1"/>
</dbReference>
<evidence type="ECO:0000256" key="2">
    <source>
        <dbReference type="ARBA" id="ARBA00022475"/>
    </source>
</evidence>
<protein>
    <submittedName>
        <fullName evidence="9">CD177 antigen isoform X2</fullName>
    </submittedName>
</protein>
<organism evidence="8 9">
    <name type="scientific">Cricetulus griseus</name>
    <name type="common">Chinese hamster</name>
    <name type="synonym">Cricetulus barabensis griseus</name>
    <dbReference type="NCBI Taxonomy" id="10029"/>
    <lineage>
        <taxon>Eukaryota</taxon>
        <taxon>Metazoa</taxon>
        <taxon>Chordata</taxon>
        <taxon>Craniata</taxon>
        <taxon>Vertebrata</taxon>
        <taxon>Euteleostomi</taxon>
        <taxon>Mammalia</taxon>
        <taxon>Eutheria</taxon>
        <taxon>Euarchontoglires</taxon>
        <taxon>Glires</taxon>
        <taxon>Rodentia</taxon>
        <taxon>Myomorpha</taxon>
        <taxon>Muroidea</taxon>
        <taxon>Cricetidae</taxon>
        <taxon>Cricetinae</taxon>
        <taxon>Cricetulus</taxon>
    </lineage>
</organism>
<feature type="domain" description="UPAR/Ly6" evidence="7">
    <location>
        <begin position="137"/>
        <end position="211"/>
    </location>
</feature>
<dbReference type="GO" id="GO:2001044">
    <property type="term" value="P:regulation of integrin-mediated signaling pathway"/>
    <property type="evidence" value="ECO:0007669"/>
    <property type="project" value="TreeGrafter"/>
</dbReference>
<dbReference type="PANTHER" id="PTHR16529">
    <property type="entry name" value="CD177 ANTIGEN"/>
    <property type="match status" value="1"/>
</dbReference>
<evidence type="ECO:0000313" key="8">
    <source>
        <dbReference type="Proteomes" id="UP001108280"/>
    </source>
</evidence>
<gene>
    <name evidence="9" type="primary">Cd177</name>
</gene>
<feature type="chain" id="PRO_5039903498" evidence="6">
    <location>
        <begin position="24"/>
        <end position="273"/>
    </location>
</feature>